<keyword evidence="4" id="KW-1185">Reference proteome</keyword>
<name>A0A8H4A037_GIGMA</name>
<sequence length="210" mass="25340">MDITEENIDKQLMEEDEEESSDNQLIEDNEEENIDNQLMEEDKEKNIDNQLMEEDEEIKINCLFKNLVEIYKDTDLQLIKFQYYSKLENILESLDKYVICEKHYNQVIRNDNFIKRLQNNLQFSTSINKEYNGFKEQLEKITNQLKECKQQKLFDINLIKELEINNNNLKTENNQLKVKNNQLINENNQLKEIINLNFNDQQIHIKLSKK</sequence>
<evidence type="ECO:0000256" key="2">
    <source>
        <dbReference type="SAM" id="MobiDB-lite"/>
    </source>
</evidence>
<organism evidence="3 4">
    <name type="scientific">Gigaspora margarita</name>
    <dbReference type="NCBI Taxonomy" id="4874"/>
    <lineage>
        <taxon>Eukaryota</taxon>
        <taxon>Fungi</taxon>
        <taxon>Fungi incertae sedis</taxon>
        <taxon>Mucoromycota</taxon>
        <taxon>Glomeromycotina</taxon>
        <taxon>Glomeromycetes</taxon>
        <taxon>Diversisporales</taxon>
        <taxon>Gigasporaceae</taxon>
        <taxon>Gigaspora</taxon>
    </lineage>
</organism>
<keyword evidence="1" id="KW-0175">Coiled coil</keyword>
<dbReference type="EMBL" id="WTPW01002482">
    <property type="protein sequence ID" value="KAF0380564.1"/>
    <property type="molecule type" value="Genomic_DNA"/>
</dbReference>
<gene>
    <name evidence="3" type="ORF">F8M41_012159</name>
</gene>
<feature type="compositionally biased region" description="Acidic residues" evidence="2">
    <location>
        <begin position="14"/>
        <end position="32"/>
    </location>
</feature>
<feature type="region of interest" description="Disordered" evidence="2">
    <location>
        <begin position="1"/>
        <end position="32"/>
    </location>
</feature>
<accession>A0A8H4A037</accession>
<dbReference type="Proteomes" id="UP000439903">
    <property type="component" value="Unassembled WGS sequence"/>
</dbReference>
<protein>
    <submittedName>
        <fullName evidence="3">Uncharacterized protein</fullName>
    </submittedName>
</protein>
<comment type="caution">
    <text evidence="3">The sequence shown here is derived from an EMBL/GenBank/DDBJ whole genome shotgun (WGS) entry which is preliminary data.</text>
</comment>
<evidence type="ECO:0000313" key="4">
    <source>
        <dbReference type="Proteomes" id="UP000439903"/>
    </source>
</evidence>
<evidence type="ECO:0000256" key="1">
    <source>
        <dbReference type="SAM" id="Coils"/>
    </source>
</evidence>
<reference evidence="3 4" key="1">
    <citation type="journal article" date="2019" name="Environ. Microbiol.">
        <title>At the nexus of three kingdoms: the genome of the mycorrhizal fungus Gigaspora margarita provides insights into plant, endobacterial and fungal interactions.</title>
        <authorList>
            <person name="Venice F."/>
            <person name="Ghignone S."/>
            <person name="Salvioli di Fossalunga A."/>
            <person name="Amselem J."/>
            <person name="Novero M."/>
            <person name="Xianan X."/>
            <person name="Sedzielewska Toro K."/>
            <person name="Morin E."/>
            <person name="Lipzen A."/>
            <person name="Grigoriev I.V."/>
            <person name="Henrissat B."/>
            <person name="Martin F.M."/>
            <person name="Bonfante P."/>
        </authorList>
    </citation>
    <scope>NUCLEOTIDE SEQUENCE [LARGE SCALE GENOMIC DNA]</scope>
    <source>
        <strain evidence="3 4">BEG34</strain>
    </source>
</reference>
<evidence type="ECO:0000313" key="3">
    <source>
        <dbReference type="EMBL" id="KAF0380564.1"/>
    </source>
</evidence>
<dbReference type="AlphaFoldDB" id="A0A8H4A037"/>
<feature type="coiled-coil region" evidence="1">
    <location>
        <begin position="131"/>
        <end position="193"/>
    </location>
</feature>
<proteinExistence type="predicted"/>